<accession>L7VW20</accession>
<dbReference type="EMBL" id="JX649881">
    <property type="protein sequence ID" value="AGC71739.1"/>
    <property type="molecule type" value="Genomic_DNA"/>
</dbReference>
<evidence type="ECO:0000313" key="2">
    <source>
        <dbReference type="EMBL" id="AGC71739.1"/>
    </source>
</evidence>
<dbReference type="InterPro" id="IPR058063">
    <property type="entry name" value="FFLEE_fam"/>
</dbReference>
<name>L7VW20_9BACT</name>
<evidence type="ECO:0000259" key="1">
    <source>
        <dbReference type="Pfam" id="PF26621"/>
    </source>
</evidence>
<dbReference type="InterPro" id="IPR058511">
    <property type="entry name" value="DUF8198"/>
</dbReference>
<dbReference type="Pfam" id="PF26621">
    <property type="entry name" value="DUF8198"/>
    <property type="match status" value="1"/>
</dbReference>
<reference evidence="2" key="1">
    <citation type="submission" date="2012-09" db="EMBL/GenBank/DDBJ databases">
        <title>Metagenomic Characterization of a Microbial Community in Wastewater Detects High Levels of Antibiotic Resistance.</title>
        <authorList>
            <person name="Abrams M."/>
            <person name="Caldwell A."/>
            <person name="Vandaei E."/>
            <person name="Lee W."/>
            <person name="Perrott J."/>
            <person name="Khan S.Y."/>
            <person name="Ta J."/>
            <person name="Romero D."/>
            <person name="Nguyen V."/>
            <person name="Pourmand N."/>
            <person name="Ouverney C.C."/>
        </authorList>
    </citation>
    <scope>NUCLEOTIDE SEQUENCE</scope>
</reference>
<feature type="domain" description="DUF8198" evidence="1">
    <location>
        <begin position="22"/>
        <end position="237"/>
    </location>
</feature>
<proteinExistence type="predicted"/>
<dbReference type="NCBIfam" id="NF047641">
    <property type="entry name" value="FFLEE_fam"/>
    <property type="match status" value="1"/>
</dbReference>
<sequence length="239" mass="26199">MSNNKRAANALREHFAAARLERAQASATQALAADRLAVRRWQQNRLATTHADLLASSEFGPAARFFLSELYSTDDLTQRDADIERVIRILVKFLPDKALATLAAALEMDALSELLDAQLGKALREQSGEVDHHDHALVITPPAYAAAYRAMGQGDLRLRQIALTEEIGLALDKLARMPLLSGLLRMMRGPAHAGGVGGLHEFLERGYAAFAHMKDGRAFIQTIVTRERAEHQRLAEGGS</sequence>
<dbReference type="AlphaFoldDB" id="L7VW20"/>
<protein>
    <recommendedName>
        <fullName evidence="1">DUF8198 domain-containing protein</fullName>
    </recommendedName>
</protein>
<organism evidence="2">
    <name type="scientific">uncultured bacterium A1Q1_fos_504</name>
    <dbReference type="NCBI Taxonomy" id="1256580"/>
    <lineage>
        <taxon>Bacteria</taxon>
        <taxon>environmental samples</taxon>
    </lineage>
</organism>